<feature type="compositionally biased region" description="Basic and acidic residues" evidence="2">
    <location>
        <begin position="435"/>
        <end position="452"/>
    </location>
</feature>
<evidence type="ECO:0000256" key="2">
    <source>
        <dbReference type="SAM" id="MobiDB-lite"/>
    </source>
</evidence>
<dbReference type="OrthoDB" id="2425321at2759"/>
<accession>A0A9Q5HS33</accession>
<feature type="compositionally biased region" description="Polar residues" evidence="2">
    <location>
        <begin position="27"/>
        <end position="54"/>
    </location>
</feature>
<gene>
    <name evidence="4" type="ORF">A7U60_g8312</name>
</gene>
<feature type="region of interest" description="Disordered" evidence="2">
    <location>
        <begin position="617"/>
        <end position="640"/>
    </location>
</feature>
<feature type="compositionally biased region" description="Polar residues" evidence="2">
    <location>
        <begin position="354"/>
        <end position="363"/>
    </location>
</feature>
<feature type="region of interest" description="Disordered" evidence="2">
    <location>
        <begin position="260"/>
        <end position="281"/>
    </location>
</feature>
<keyword evidence="3" id="KW-0812">Transmembrane</keyword>
<evidence type="ECO:0000256" key="3">
    <source>
        <dbReference type="SAM" id="Phobius"/>
    </source>
</evidence>
<proteinExistence type="predicted"/>
<feature type="region of interest" description="Disordered" evidence="2">
    <location>
        <begin position="1"/>
        <end position="112"/>
    </location>
</feature>
<evidence type="ECO:0000313" key="4">
    <source>
        <dbReference type="EMBL" id="OCB84787.1"/>
    </source>
</evidence>
<feature type="region of interest" description="Disordered" evidence="2">
    <location>
        <begin position="128"/>
        <end position="147"/>
    </location>
</feature>
<protein>
    <recommendedName>
        <fullName evidence="6">SAM domain-containing protein</fullName>
    </recommendedName>
</protein>
<dbReference type="InterPro" id="IPR013761">
    <property type="entry name" value="SAM/pointed_sf"/>
</dbReference>
<keyword evidence="3" id="KW-0472">Membrane</keyword>
<dbReference type="EMBL" id="LNZH02000214">
    <property type="protein sequence ID" value="OCB84787.1"/>
    <property type="molecule type" value="Genomic_DNA"/>
</dbReference>
<comment type="caution">
    <text evidence="4">The sequence shown here is derived from an EMBL/GenBank/DDBJ whole genome shotgun (WGS) entry which is preliminary data.</text>
</comment>
<keyword evidence="5" id="KW-1185">Reference proteome</keyword>
<evidence type="ECO:0000256" key="1">
    <source>
        <dbReference type="SAM" id="Coils"/>
    </source>
</evidence>
<feature type="coiled-coil region" evidence="1">
    <location>
        <begin position="519"/>
        <end position="553"/>
    </location>
</feature>
<reference evidence="4" key="1">
    <citation type="submission" date="2016-06" db="EMBL/GenBank/DDBJ databases">
        <title>Draft Genome sequence of the fungus Inonotus baumii.</title>
        <authorList>
            <person name="Zhu H."/>
            <person name="Lin W."/>
        </authorList>
    </citation>
    <scope>NUCLEOTIDE SEQUENCE</scope>
    <source>
        <strain evidence="4">821</strain>
    </source>
</reference>
<dbReference type="AlphaFoldDB" id="A0A9Q5HS33"/>
<dbReference type="Proteomes" id="UP000757232">
    <property type="component" value="Unassembled WGS sequence"/>
</dbReference>
<feature type="transmembrane region" description="Helical" evidence="3">
    <location>
        <begin position="657"/>
        <end position="677"/>
    </location>
</feature>
<dbReference type="Gene3D" id="1.10.150.50">
    <property type="entry name" value="Transcription Factor, Ets-1"/>
    <property type="match status" value="1"/>
</dbReference>
<name>A0A9Q5HS33_SANBA</name>
<feature type="compositionally biased region" description="Polar residues" evidence="2">
    <location>
        <begin position="128"/>
        <end position="137"/>
    </location>
</feature>
<keyword evidence="3" id="KW-1133">Transmembrane helix</keyword>
<evidence type="ECO:0000313" key="5">
    <source>
        <dbReference type="Proteomes" id="UP000757232"/>
    </source>
</evidence>
<feature type="region of interest" description="Disordered" evidence="2">
    <location>
        <begin position="400"/>
        <end position="516"/>
    </location>
</feature>
<organism evidence="4 5">
    <name type="scientific">Sanghuangporus baumii</name>
    <name type="common">Phellinus baumii</name>
    <dbReference type="NCBI Taxonomy" id="108892"/>
    <lineage>
        <taxon>Eukaryota</taxon>
        <taxon>Fungi</taxon>
        <taxon>Dikarya</taxon>
        <taxon>Basidiomycota</taxon>
        <taxon>Agaricomycotina</taxon>
        <taxon>Agaricomycetes</taxon>
        <taxon>Hymenochaetales</taxon>
        <taxon>Hymenochaetaceae</taxon>
        <taxon>Sanghuangporus</taxon>
    </lineage>
</organism>
<sequence length="685" mass="73474">MSVIASSPEKKPFPVTSPSGNRVERGSTPSTPNQHPYAIKTTSTAVLTRSNSTGYAAPHQHVYIPSTPTSNSKHRHSKSDLSRPSPRPLPIPPSLESPSKARRGHGYTSSEELVFPSVRARADTLPNASGVSLSASPSPVKADDLPSNPRVWTTSQLASYLITALRVKSGEVLPLPLPVAKDIAAFVKEARLNGRSFLRLNEQDLESMGINNLWREALLNASRNLRQNVLKGRIWGFDADDVLEPTRVLPYRNAYNSSTSSIDEEIGSQESTPHKGGDRKGRVRGLIASLERASSSGSGFSNHGSSTSEGDVIPAWVDEEASFASGSEASEVEERKARAVTKKRIFPEPPTLLANASQKAQTAPSSISSPEEEPSVEDLLVSGSMSGSWGAKAWEDMNTGETMKHIGVEHGANNGNSHDDIFGQVEVASRSGSGKHSDSRKGDARKQAKDIFARTLPPRPLPSPPKSEACSPLLPTPPVHIPAKADRSVQVGSGSPDPGGIRDRAQDADVTSTEDSEKLRQALSLLEQYKKQLSELEEKITLLERENAEQARIEHCSQAIETDALSTLSSARAPAGSHLTELRLSLPDHVETASYESPTSRSGLPVDCGVDSARSSLHSSISAEDSDESASPRSNAGPTWHGRRFDNHEWDPVENGIASYVLMVGVGVCAVVLSTILKRLAGKKS</sequence>
<keyword evidence="1" id="KW-0175">Coiled coil</keyword>
<feature type="compositionally biased region" description="Pro residues" evidence="2">
    <location>
        <begin position="85"/>
        <end position="95"/>
    </location>
</feature>
<evidence type="ECO:0008006" key="6">
    <source>
        <dbReference type="Google" id="ProtNLM"/>
    </source>
</evidence>
<feature type="region of interest" description="Disordered" evidence="2">
    <location>
        <begin position="323"/>
        <end position="383"/>
    </location>
</feature>